<keyword evidence="4" id="KW-1185">Reference proteome</keyword>
<keyword evidence="2" id="KW-1133">Transmembrane helix</keyword>
<dbReference type="OrthoDB" id="1524881at2"/>
<dbReference type="EMBL" id="CP002771">
    <property type="protein sequence ID" value="AEF55324.1"/>
    <property type="molecule type" value="Genomic_DNA"/>
</dbReference>
<keyword evidence="2" id="KW-0812">Transmembrane</keyword>
<organism evidence="3 4">
    <name type="scientific">Marinomonas posidonica (strain CECT 7376 / NCIMB 14433 / IVIA-Po-181)</name>
    <dbReference type="NCBI Taxonomy" id="491952"/>
    <lineage>
        <taxon>Bacteria</taxon>
        <taxon>Pseudomonadati</taxon>
        <taxon>Pseudomonadota</taxon>
        <taxon>Gammaproteobacteria</taxon>
        <taxon>Oceanospirillales</taxon>
        <taxon>Oceanospirillaceae</taxon>
        <taxon>Marinomonas</taxon>
    </lineage>
</organism>
<proteinExistence type="predicted"/>
<dbReference type="eggNOG" id="ENOG5032RIZ">
    <property type="taxonomic scope" value="Bacteria"/>
</dbReference>
<evidence type="ECO:0000256" key="1">
    <source>
        <dbReference type="SAM" id="Coils"/>
    </source>
</evidence>
<accession>F6CUZ8</accession>
<evidence type="ECO:0000313" key="3">
    <source>
        <dbReference type="EMBL" id="AEF55324.1"/>
    </source>
</evidence>
<keyword evidence="1" id="KW-0175">Coiled coil</keyword>
<feature type="transmembrane region" description="Helical" evidence="2">
    <location>
        <begin position="21"/>
        <end position="39"/>
    </location>
</feature>
<evidence type="ECO:0000256" key="2">
    <source>
        <dbReference type="SAM" id="Phobius"/>
    </source>
</evidence>
<keyword evidence="2" id="KW-0472">Membrane</keyword>
<dbReference type="RefSeq" id="WP_013796799.1">
    <property type="nucleotide sequence ID" value="NC_015559.1"/>
</dbReference>
<gene>
    <name evidence="3" type="ordered locus">Mar181_2288</name>
</gene>
<dbReference type="Proteomes" id="UP000009230">
    <property type="component" value="Chromosome"/>
</dbReference>
<dbReference type="HOGENOM" id="CLU_074788_0_0_6"/>
<dbReference type="AlphaFoldDB" id="F6CUZ8"/>
<name>F6CUZ8_MARPP</name>
<feature type="coiled-coil region" evidence="1">
    <location>
        <begin position="125"/>
        <end position="191"/>
    </location>
</feature>
<reference evidence="3 4" key="1">
    <citation type="journal article" date="2012" name="Stand. Genomic Sci.">
        <title>Complete genome sequence of Marinomonas posidonica type strain (IVIA-Po-181(T)).</title>
        <authorList>
            <person name="Lucas-Elio P."/>
            <person name="Goodwin L."/>
            <person name="Woyke T."/>
            <person name="Pitluck S."/>
            <person name="Nolan M."/>
            <person name="Kyrpides N.C."/>
            <person name="Detter J.C."/>
            <person name="Copeland A."/>
            <person name="Lu M."/>
            <person name="Bruce D."/>
            <person name="Detter C."/>
            <person name="Tapia R."/>
            <person name="Han S."/>
            <person name="Land M.L."/>
            <person name="Ivanova N."/>
            <person name="Mikhailova N."/>
            <person name="Johnston A.W."/>
            <person name="Sanchez-Amat A."/>
        </authorList>
    </citation>
    <scope>NUCLEOTIDE SEQUENCE [LARGE SCALE GENOMIC DNA]</scope>
    <source>
        <strain evidence="4">CECT 7376 / NCIMB 14433 / IVIA-Po-181</strain>
    </source>
</reference>
<protein>
    <submittedName>
        <fullName evidence="3">Uncharacterized protein</fullName>
    </submittedName>
</protein>
<evidence type="ECO:0000313" key="4">
    <source>
        <dbReference type="Proteomes" id="UP000009230"/>
    </source>
</evidence>
<sequence>MTDKAKENIPSILSLRNVRDLVVLIFFGVLSYKLFSIDLSLNIKEFGFTDLLSMLVAFFAIALSVAFYFKATDTSNRFYDNSYAFTKDVSEILGRMEAGFGERLRHLDEGYTGIRDRFDKLPFDSAKAMEEIEKENEEIKKKEAEQRKTLEELAQKAHLVESEKTALFEHMEMLNRDLEESKLEARRLQKIMHMNEMKHGEGPFEVLQYLVRRFSDVRDPEISLKSPLSSYRNIFRKLKNDLPREAIRDLEMHGLIDDEGDLTRHAIERIRMIERKMA</sequence>
<feature type="transmembrane region" description="Helical" evidence="2">
    <location>
        <begin position="51"/>
        <end position="69"/>
    </location>
</feature>
<dbReference type="KEGG" id="mpc:Mar181_2288"/>